<feature type="transmembrane region" description="Helical" evidence="1">
    <location>
        <begin position="73"/>
        <end position="95"/>
    </location>
</feature>
<feature type="transmembrane region" description="Helical" evidence="1">
    <location>
        <begin position="139"/>
        <end position="160"/>
    </location>
</feature>
<organism evidence="2">
    <name type="scientific">bioreactor metagenome</name>
    <dbReference type="NCBI Taxonomy" id="1076179"/>
    <lineage>
        <taxon>unclassified sequences</taxon>
        <taxon>metagenomes</taxon>
        <taxon>ecological metagenomes</taxon>
    </lineage>
</organism>
<gene>
    <name evidence="2" type="ORF">SDC9_75725</name>
</gene>
<proteinExistence type="predicted"/>
<keyword evidence="1" id="KW-0812">Transmembrane</keyword>
<dbReference type="AlphaFoldDB" id="A0A644YKS7"/>
<keyword evidence="1" id="KW-1133">Transmembrane helix</keyword>
<comment type="caution">
    <text evidence="2">The sequence shown here is derived from an EMBL/GenBank/DDBJ whole genome shotgun (WGS) entry which is preliminary data.</text>
</comment>
<evidence type="ECO:0000313" key="2">
    <source>
        <dbReference type="EMBL" id="MPM29185.1"/>
    </source>
</evidence>
<feature type="transmembrane region" description="Helical" evidence="1">
    <location>
        <begin position="107"/>
        <end position="127"/>
    </location>
</feature>
<accession>A0A644YKS7</accession>
<evidence type="ECO:0000256" key="1">
    <source>
        <dbReference type="SAM" id="Phobius"/>
    </source>
</evidence>
<reference evidence="2" key="1">
    <citation type="submission" date="2019-08" db="EMBL/GenBank/DDBJ databases">
        <authorList>
            <person name="Kucharzyk K."/>
            <person name="Murdoch R.W."/>
            <person name="Higgins S."/>
            <person name="Loffler F."/>
        </authorList>
    </citation>
    <scope>NUCLEOTIDE SEQUENCE</scope>
</reference>
<feature type="transmembrane region" description="Helical" evidence="1">
    <location>
        <begin position="41"/>
        <end position="61"/>
    </location>
</feature>
<protein>
    <recommendedName>
        <fullName evidence="3">Permease</fullName>
    </recommendedName>
</protein>
<sequence>MDLQTYIFYAAAITALIVSFFKSRAKTLLALKKALKSFENILPQFLVVVLFISFVLTVMNASVISKLIGNDSGWLGVLLAALIGAITLIPAFVAFPTAAMLLEAGAGYTQIGAFISTLTMVGVLTVPIEIKFFGKRITLLRNTVAFFFAFFVAYIIHLMVGMS</sequence>
<dbReference type="EMBL" id="VSSQ01005446">
    <property type="protein sequence ID" value="MPM29185.1"/>
    <property type="molecule type" value="Genomic_DNA"/>
</dbReference>
<evidence type="ECO:0008006" key="3">
    <source>
        <dbReference type="Google" id="ProtNLM"/>
    </source>
</evidence>
<name>A0A644YKS7_9ZZZZ</name>
<keyword evidence="1" id="KW-0472">Membrane</keyword>